<dbReference type="Ensembl" id="ENSAMXT00000052563.1">
    <property type="protein sequence ID" value="ENSAMXP00000048679.1"/>
    <property type="gene ID" value="ENSAMXG00000006950.2"/>
</dbReference>
<reference evidence="8" key="2">
    <citation type="journal article" date="2014" name="Nat. Commun.">
        <title>The cavefish genome reveals candidate genes for eye loss.</title>
        <authorList>
            <person name="McGaugh S.E."/>
            <person name="Gross J.B."/>
            <person name="Aken B."/>
            <person name="Blin M."/>
            <person name="Borowsky R."/>
            <person name="Chalopin D."/>
            <person name="Hinaux H."/>
            <person name="Jeffery W.R."/>
            <person name="Keene A."/>
            <person name="Ma L."/>
            <person name="Minx P."/>
            <person name="Murphy D."/>
            <person name="O'Quin K.E."/>
            <person name="Retaux S."/>
            <person name="Rohner N."/>
            <person name="Searle S.M."/>
            <person name="Stahl B.A."/>
            <person name="Tabin C."/>
            <person name="Volff J.N."/>
            <person name="Yoshizawa M."/>
            <person name="Warren W.C."/>
        </authorList>
    </citation>
    <scope>NUCLEOTIDE SEQUENCE [LARGE SCALE GENOMIC DNA]</scope>
    <source>
        <strain evidence="8">female</strain>
    </source>
</reference>
<dbReference type="PANTHER" id="PTHR22923">
    <property type="entry name" value="CEREBELLIN-RELATED"/>
    <property type="match status" value="1"/>
</dbReference>
<sequence>MKRTVAFIALLMLLLQISLQQTEAAADSLKPSNPSDDLKHLKDIVYQQGTMLVELKTEMKYVEKENSVLKTKMAKQIKQGKQIQGNMEYMKKNVSAQEEEVSFMKSTLTSEVEKLKKQNEEIRTALAASQTEVKTLKKENTALKGRLSTAEGDVASLKKEVIEHPKVAFSAALKSTMGSLSSNANIVYPVVITNIGGGYNPNTGIFTAPSRGVYYFRFTVMGLTNGYNTGVYMYKNQELLAYLFAYTYGYGKYISGGFTLQLEIGDTVRTQLPTGFMLYHQYANTNTFSGFMIFPI</sequence>
<organism evidence="7 8">
    <name type="scientific">Astyanax mexicanus</name>
    <name type="common">Blind cave fish</name>
    <name type="synonym">Astyanax fasciatus mexicanus</name>
    <dbReference type="NCBI Taxonomy" id="7994"/>
    <lineage>
        <taxon>Eukaryota</taxon>
        <taxon>Metazoa</taxon>
        <taxon>Chordata</taxon>
        <taxon>Craniata</taxon>
        <taxon>Vertebrata</taxon>
        <taxon>Euteleostomi</taxon>
        <taxon>Actinopterygii</taxon>
        <taxon>Neopterygii</taxon>
        <taxon>Teleostei</taxon>
        <taxon>Ostariophysi</taxon>
        <taxon>Characiformes</taxon>
        <taxon>Characoidei</taxon>
        <taxon>Acestrorhamphidae</taxon>
        <taxon>Acestrorhamphinae</taxon>
        <taxon>Astyanax</taxon>
    </lineage>
</organism>
<keyword evidence="3 5" id="KW-0732">Signal</keyword>
<evidence type="ECO:0000259" key="6">
    <source>
        <dbReference type="PROSITE" id="PS50871"/>
    </source>
</evidence>
<protein>
    <submittedName>
        <fullName evidence="7">Collagen alpha-2(VIII) chain-like</fullName>
    </submittedName>
</protein>
<name>W5KHS5_ASTMX</name>
<dbReference type="Ensembl" id="ENSAMXT00000007137.2">
    <property type="protein sequence ID" value="ENSAMXP00000007137.2"/>
    <property type="gene ID" value="ENSAMXG00000006950.2"/>
</dbReference>
<comment type="subcellular location">
    <subcellularLocation>
        <location evidence="1">Secreted</location>
    </subcellularLocation>
</comment>
<dbReference type="STRING" id="7994.ENSAMXP00000048679"/>
<dbReference type="Gene3D" id="1.20.5.170">
    <property type="match status" value="1"/>
</dbReference>
<dbReference type="HOGENOM" id="CLU_001074_8_1_1"/>
<reference evidence="7" key="3">
    <citation type="submission" date="2025-05" db="UniProtKB">
        <authorList>
            <consortium name="Ensembl"/>
        </authorList>
    </citation>
    <scope>IDENTIFICATION</scope>
</reference>
<dbReference type="InterPro" id="IPR008983">
    <property type="entry name" value="Tumour_necrosis_fac-like_dom"/>
</dbReference>
<feature type="chain" id="PRO_5044739724" evidence="5">
    <location>
        <begin position="25"/>
        <end position="296"/>
    </location>
</feature>
<evidence type="ECO:0000313" key="8">
    <source>
        <dbReference type="Proteomes" id="UP000018467"/>
    </source>
</evidence>
<dbReference type="PROSITE" id="PS50871">
    <property type="entry name" value="C1Q"/>
    <property type="match status" value="1"/>
</dbReference>
<dbReference type="PRINTS" id="PR00007">
    <property type="entry name" value="COMPLEMNTC1Q"/>
</dbReference>
<dbReference type="AlphaFoldDB" id="W5KHS5"/>
<dbReference type="GeneTree" id="ENSGT00940000163520"/>
<evidence type="ECO:0000313" key="7">
    <source>
        <dbReference type="Ensembl" id="ENSAMXP00000007137.2"/>
    </source>
</evidence>
<reference evidence="8" key="1">
    <citation type="submission" date="2013-03" db="EMBL/GenBank/DDBJ databases">
        <authorList>
            <person name="Jeffery W."/>
            <person name="Warren W."/>
            <person name="Wilson R.K."/>
        </authorList>
    </citation>
    <scope>NUCLEOTIDE SEQUENCE</scope>
    <source>
        <strain evidence="8">female</strain>
    </source>
</reference>
<feature type="signal peptide" evidence="5">
    <location>
        <begin position="1"/>
        <end position="24"/>
    </location>
</feature>
<evidence type="ECO:0000256" key="4">
    <source>
        <dbReference type="SAM" id="Coils"/>
    </source>
</evidence>
<dbReference type="Gene3D" id="2.60.120.40">
    <property type="match status" value="1"/>
</dbReference>
<dbReference type="SUPFAM" id="SSF49842">
    <property type="entry name" value="TNF-like"/>
    <property type="match status" value="1"/>
</dbReference>
<evidence type="ECO:0000256" key="1">
    <source>
        <dbReference type="ARBA" id="ARBA00004613"/>
    </source>
</evidence>
<keyword evidence="2" id="KW-0964">Secreted</keyword>
<dbReference type="InterPro" id="IPR001073">
    <property type="entry name" value="C1q_dom"/>
</dbReference>
<dbReference type="SMART" id="SM00110">
    <property type="entry name" value="C1Q"/>
    <property type="match status" value="1"/>
</dbReference>
<proteinExistence type="predicted"/>
<evidence type="ECO:0000256" key="3">
    <source>
        <dbReference type="ARBA" id="ARBA00022729"/>
    </source>
</evidence>
<dbReference type="GO" id="GO:0005576">
    <property type="term" value="C:extracellular region"/>
    <property type="evidence" value="ECO:0007669"/>
    <property type="project" value="UniProtKB-SubCell"/>
</dbReference>
<dbReference type="PANTHER" id="PTHR22923:SF102">
    <property type="entry name" value="CEREBELLIN 13-RELATED"/>
    <property type="match status" value="1"/>
</dbReference>
<evidence type="ECO:0000256" key="5">
    <source>
        <dbReference type="SAM" id="SignalP"/>
    </source>
</evidence>
<dbReference type="Bgee" id="ENSAMXG00000006950">
    <property type="expression patterns" value="Expressed in head kidney and 7 other cell types or tissues"/>
</dbReference>
<dbReference type="Proteomes" id="UP000018467">
    <property type="component" value="Unassembled WGS sequence"/>
</dbReference>
<keyword evidence="4" id="KW-0175">Coiled coil</keyword>
<dbReference type="InterPro" id="IPR050822">
    <property type="entry name" value="Cerebellin_Synaptic_Org"/>
</dbReference>
<dbReference type="Pfam" id="PF00386">
    <property type="entry name" value="C1q"/>
    <property type="match status" value="1"/>
</dbReference>
<accession>W5KHS5</accession>
<feature type="domain" description="C1q" evidence="6">
    <location>
        <begin position="162"/>
        <end position="296"/>
    </location>
</feature>
<evidence type="ECO:0000256" key="2">
    <source>
        <dbReference type="ARBA" id="ARBA00022525"/>
    </source>
</evidence>
<feature type="coiled-coil region" evidence="4">
    <location>
        <begin position="105"/>
        <end position="160"/>
    </location>
</feature>
<keyword evidence="8" id="KW-1185">Reference proteome</keyword>